<keyword evidence="3" id="KW-1185">Reference proteome</keyword>
<reference evidence="2 3" key="1">
    <citation type="journal article" date="2019" name="Fungal Biol. Biotechnol.">
        <title>Draft genome sequence of fastidious pathogen Ceratobasidium theobromae, which causes vascular-streak dieback in Theobroma cacao.</title>
        <authorList>
            <person name="Ali S.S."/>
            <person name="Asman A."/>
            <person name="Shao J."/>
            <person name="Firmansyah A.P."/>
            <person name="Susilo A.W."/>
            <person name="Rosmana A."/>
            <person name="McMahon P."/>
            <person name="Junaid M."/>
            <person name="Guest D."/>
            <person name="Kheng T.Y."/>
            <person name="Meinhardt L.W."/>
            <person name="Bailey B.A."/>
        </authorList>
    </citation>
    <scope>NUCLEOTIDE SEQUENCE [LARGE SCALE GENOMIC DNA]</scope>
    <source>
        <strain evidence="2 3">CT2</strain>
    </source>
</reference>
<feature type="region of interest" description="Disordered" evidence="1">
    <location>
        <begin position="120"/>
        <end position="147"/>
    </location>
</feature>
<gene>
    <name evidence="2" type="ORF">CTheo_9199</name>
</gene>
<comment type="caution">
    <text evidence="2">The sequence shown here is derived from an EMBL/GenBank/DDBJ whole genome shotgun (WGS) entry which is preliminary data.</text>
</comment>
<sequence length="155" mass="17301">MVALLKTLFSAPKKTPTSMYILHRAGKMEPISTMIFPDEVGYRLLWWKHCGADPPPPAMSIDPSILLGHIQHYAGDALDSICVTSLSYYKEKTSAQHQSLVINIEDYRFNVSNSIRIDRHYPAPVPTPQSSDSETSTSCLAEDDLPTPTYVFRAS</sequence>
<accession>A0A5N5Q5Z5</accession>
<name>A0A5N5Q5Z5_9AGAM</name>
<proteinExistence type="predicted"/>
<feature type="compositionally biased region" description="Polar residues" evidence="1">
    <location>
        <begin position="128"/>
        <end position="139"/>
    </location>
</feature>
<evidence type="ECO:0000313" key="3">
    <source>
        <dbReference type="Proteomes" id="UP000383932"/>
    </source>
</evidence>
<dbReference type="Proteomes" id="UP000383932">
    <property type="component" value="Unassembled WGS sequence"/>
</dbReference>
<evidence type="ECO:0000313" key="2">
    <source>
        <dbReference type="EMBL" id="KAB5587365.1"/>
    </source>
</evidence>
<dbReference type="AlphaFoldDB" id="A0A5N5Q5Z5"/>
<evidence type="ECO:0000256" key="1">
    <source>
        <dbReference type="SAM" id="MobiDB-lite"/>
    </source>
</evidence>
<protein>
    <submittedName>
        <fullName evidence="2">Uncharacterized protein</fullName>
    </submittedName>
</protein>
<organism evidence="2 3">
    <name type="scientific">Ceratobasidium theobromae</name>
    <dbReference type="NCBI Taxonomy" id="1582974"/>
    <lineage>
        <taxon>Eukaryota</taxon>
        <taxon>Fungi</taxon>
        <taxon>Dikarya</taxon>
        <taxon>Basidiomycota</taxon>
        <taxon>Agaricomycotina</taxon>
        <taxon>Agaricomycetes</taxon>
        <taxon>Cantharellales</taxon>
        <taxon>Ceratobasidiaceae</taxon>
        <taxon>Ceratobasidium</taxon>
    </lineage>
</organism>
<dbReference type="EMBL" id="SSOP01001171">
    <property type="protein sequence ID" value="KAB5587365.1"/>
    <property type="molecule type" value="Genomic_DNA"/>
</dbReference>